<dbReference type="EMBL" id="QWEG01000014">
    <property type="protein sequence ID" value="RHW34823.1"/>
    <property type="molecule type" value="Genomic_DNA"/>
</dbReference>
<keyword evidence="2 6" id="KW-0812">Transmembrane</keyword>
<feature type="transmembrane region" description="Helical" evidence="6">
    <location>
        <begin position="110"/>
        <end position="132"/>
    </location>
</feature>
<accession>A0A417YMP2</accession>
<feature type="transmembrane region" description="Helical" evidence="6">
    <location>
        <begin position="230"/>
        <end position="252"/>
    </location>
</feature>
<feature type="transmembrane region" description="Helical" evidence="6">
    <location>
        <begin position="27"/>
        <end position="46"/>
    </location>
</feature>
<dbReference type="InterPro" id="IPR023271">
    <property type="entry name" value="Aquaporin-like"/>
</dbReference>
<evidence type="ECO:0000256" key="2">
    <source>
        <dbReference type="ARBA" id="ARBA00022692"/>
    </source>
</evidence>
<dbReference type="AlphaFoldDB" id="A0A417YMP2"/>
<keyword evidence="4 6" id="KW-0472">Membrane</keyword>
<dbReference type="Proteomes" id="UP000284416">
    <property type="component" value="Unassembled WGS sequence"/>
</dbReference>
<evidence type="ECO:0000313" key="8">
    <source>
        <dbReference type="Proteomes" id="UP000284416"/>
    </source>
</evidence>
<comment type="similarity">
    <text evidence="5">Belongs to the FNT transporter (TC 1.A.16) family.</text>
</comment>
<dbReference type="Pfam" id="PF01226">
    <property type="entry name" value="Form_Nir_trans"/>
    <property type="match status" value="1"/>
</dbReference>
<feature type="transmembrane region" description="Helical" evidence="6">
    <location>
        <begin position="185"/>
        <end position="215"/>
    </location>
</feature>
<evidence type="ECO:0000256" key="4">
    <source>
        <dbReference type="ARBA" id="ARBA00023136"/>
    </source>
</evidence>
<dbReference type="RefSeq" id="WP_118923505.1">
    <property type="nucleotide sequence ID" value="NZ_QWEG01000014.1"/>
</dbReference>
<dbReference type="PANTHER" id="PTHR30520:SF8">
    <property type="entry name" value="NITRITE TRANSPORTER NIRC"/>
    <property type="match status" value="1"/>
</dbReference>
<feature type="transmembrane region" description="Helical" evidence="6">
    <location>
        <begin position="156"/>
        <end position="173"/>
    </location>
</feature>
<evidence type="ECO:0000256" key="3">
    <source>
        <dbReference type="ARBA" id="ARBA00022989"/>
    </source>
</evidence>
<gene>
    <name evidence="7" type="ORF">D1B31_19345</name>
</gene>
<evidence type="ECO:0000313" key="7">
    <source>
        <dbReference type="EMBL" id="RHW34823.1"/>
    </source>
</evidence>
<dbReference type="InterPro" id="IPR000292">
    <property type="entry name" value="For/NO2_transpt"/>
</dbReference>
<organism evidence="7 8">
    <name type="scientific">Neobacillus notoginsengisoli</name>
    <dbReference type="NCBI Taxonomy" id="1578198"/>
    <lineage>
        <taxon>Bacteria</taxon>
        <taxon>Bacillati</taxon>
        <taxon>Bacillota</taxon>
        <taxon>Bacilli</taxon>
        <taxon>Bacillales</taxon>
        <taxon>Bacillaceae</taxon>
        <taxon>Neobacillus</taxon>
    </lineage>
</organism>
<name>A0A417YMP2_9BACI</name>
<evidence type="ECO:0000256" key="1">
    <source>
        <dbReference type="ARBA" id="ARBA00004141"/>
    </source>
</evidence>
<comment type="caution">
    <text evidence="7">The sequence shown here is derived from an EMBL/GenBank/DDBJ whole genome shotgun (WGS) entry which is preliminary data.</text>
</comment>
<dbReference type="PROSITE" id="PS01005">
    <property type="entry name" value="FORMATE_NITRITE_TP_1"/>
    <property type="match status" value="1"/>
</dbReference>
<dbReference type="GO" id="GO:0005886">
    <property type="term" value="C:plasma membrane"/>
    <property type="evidence" value="ECO:0007669"/>
    <property type="project" value="TreeGrafter"/>
</dbReference>
<dbReference type="NCBIfam" id="TIGR00790">
    <property type="entry name" value="fnt"/>
    <property type="match status" value="1"/>
</dbReference>
<evidence type="ECO:0000256" key="5">
    <source>
        <dbReference type="ARBA" id="ARBA00049660"/>
    </source>
</evidence>
<feature type="transmembrane region" description="Helical" evidence="6">
    <location>
        <begin position="66"/>
        <end position="89"/>
    </location>
</feature>
<protein>
    <submittedName>
        <fullName evidence="7">Formate/nitrite transporter family protein</fullName>
    </submittedName>
</protein>
<dbReference type="InterPro" id="IPR024002">
    <property type="entry name" value="For/NO2_transpt_CS"/>
</dbReference>
<comment type="subcellular location">
    <subcellularLocation>
        <location evidence="1">Membrane</location>
        <topology evidence="1">Multi-pass membrane protein</topology>
    </subcellularLocation>
</comment>
<dbReference type="OrthoDB" id="9786493at2"/>
<proteinExistence type="inferred from homology"/>
<dbReference type="GO" id="GO:0015499">
    <property type="term" value="F:formate transmembrane transporter activity"/>
    <property type="evidence" value="ECO:0007669"/>
    <property type="project" value="TreeGrafter"/>
</dbReference>
<dbReference type="PROSITE" id="PS01006">
    <property type="entry name" value="FORMATE_NITRITE_TP_2"/>
    <property type="match status" value="1"/>
</dbReference>
<reference evidence="7 8" key="1">
    <citation type="journal article" date="2017" name="Int. J. Syst. Evol. Microbiol.">
        <title>Bacillus notoginsengisoli sp. nov., a novel bacterium isolated from the rhizosphere of Panax notoginseng.</title>
        <authorList>
            <person name="Zhang M.Y."/>
            <person name="Cheng J."/>
            <person name="Cai Y."/>
            <person name="Zhang T.Y."/>
            <person name="Wu Y.Y."/>
            <person name="Manikprabhu D."/>
            <person name="Li W.J."/>
            <person name="Zhang Y.X."/>
        </authorList>
    </citation>
    <scope>NUCLEOTIDE SEQUENCE [LARGE SCALE GENOMIC DNA]</scope>
    <source>
        <strain evidence="7 8">JCM 30743</strain>
    </source>
</reference>
<keyword evidence="3 6" id="KW-1133">Transmembrane helix</keyword>
<dbReference type="PANTHER" id="PTHR30520">
    <property type="entry name" value="FORMATE TRANSPORTER-RELATED"/>
    <property type="match status" value="1"/>
</dbReference>
<keyword evidence="8" id="KW-1185">Reference proteome</keyword>
<evidence type="ECO:0000256" key="6">
    <source>
        <dbReference type="SAM" id="Phobius"/>
    </source>
</evidence>
<dbReference type="Gene3D" id="1.20.1080.10">
    <property type="entry name" value="Glycerol uptake facilitator protein"/>
    <property type="match status" value="1"/>
</dbReference>
<sequence>MNHQPIDQVISLALKKKKLLNDSPLRYLIRAALSGFYVGIGLVISFRLGEGFFDIQSPVTALMSSIFFGIALVLIIYGGSELFTGNTMYFTMSTLKKETTVKDTLQNWAACYGGNFIGAVTFSIIVMTSGLFSNPENSQLLMSLAAHKMEPDTVELFFRGVLCNLVVCLAVWIPMHIKGDGAKIFVMMFLVFGFVAAGFEHSVANMVTFSLALLVPHPESVSLAGALHNLIPVTLGNIVGGGFFLGGVYFYLTSSNRKQPLELKMNERKTVSTSVFQKEA</sequence>